<dbReference type="AlphaFoldDB" id="M4NN30"/>
<dbReference type="HOGENOM" id="CLU_1165116_0_0_6"/>
<evidence type="ECO:0000313" key="1">
    <source>
        <dbReference type="EMBL" id="AGG89101.1"/>
    </source>
</evidence>
<accession>M4NN30</accession>
<dbReference type="STRING" id="666685.R2APBS1_1978"/>
<gene>
    <name evidence="1" type="ORF">R2APBS1_1978</name>
</gene>
<dbReference type="GeneID" id="72428712"/>
<keyword evidence="2" id="KW-1185">Reference proteome</keyword>
<sequence>MMGRRNARITVQDVRSLGGEEIQVLRELKAHGLPWSVLSGMSVRGHPVTRAHLKMAEPGAALPEYMAAMPPAPSDRLLRRPAAAIHVPYAASLYDMLDRDWRRSGTVDAYHLLEAWNLFELTLVGITPPGAMPANPSALQGHTAMDLRDLWITVRAMIDNMISLSQCSSCGMPLLTIDGPDKSNWSRLLRPCLCCEWGTTILRRARNAGVVAPITLATSTTPSLVRLGLVGDMPLTGS</sequence>
<dbReference type="EMBL" id="CP003470">
    <property type="protein sequence ID" value="AGG89101.1"/>
    <property type="molecule type" value="Genomic_DNA"/>
</dbReference>
<name>M4NN30_9GAMM</name>
<organism evidence="1 2">
    <name type="scientific">Rhodanobacter denitrificans</name>
    <dbReference type="NCBI Taxonomy" id="666685"/>
    <lineage>
        <taxon>Bacteria</taxon>
        <taxon>Pseudomonadati</taxon>
        <taxon>Pseudomonadota</taxon>
        <taxon>Gammaproteobacteria</taxon>
        <taxon>Lysobacterales</taxon>
        <taxon>Rhodanobacteraceae</taxon>
        <taxon>Rhodanobacter</taxon>
    </lineage>
</organism>
<dbReference type="RefSeq" id="WP_015447826.1">
    <property type="nucleotide sequence ID" value="NC_020541.1"/>
</dbReference>
<protein>
    <submittedName>
        <fullName evidence="1">Uncharacterized protein</fullName>
    </submittedName>
</protein>
<dbReference type="KEGG" id="rhd:R2APBS1_1978"/>
<evidence type="ECO:0000313" key="2">
    <source>
        <dbReference type="Proteomes" id="UP000011859"/>
    </source>
</evidence>
<proteinExistence type="predicted"/>
<dbReference type="Proteomes" id="UP000011859">
    <property type="component" value="Chromosome"/>
</dbReference>
<reference evidence="1 2" key="1">
    <citation type="submission" date="2012-04" db="EMBL/GenBank/DDBJ databases">
        <title>Complete genome of Rhodanobacter sp. 2APBS1.</title>
        <authorList>
            <consortium name="US DOE Joint Genome Institute"/>
            <person name="Huntemann M."/>
            <person name="Wei C.-L."/>
            <person name="Han J."/>
            <person name="Detter J.C."/>
            <person name="Han C."/>
            <person name="Tapia R."/>
            <person name="Munk A.C.C."/>
            <person name="Chen A."/>
            <person name="Krypides N."/>
            <person name="Mavromatis K."/>
            <person name="Markowitz V."/>
            <person name="Szeto E."/>
            <person name="Ivanova N."/>
            <person name="Mikhailova N."/>
            <person name="Ovchinnikova G."/>
            <person name="Pagani I."/>
            <person name="Pati A."/>
            <person name="Goodwin L."/>
            <person name="Peters L."/>
            <person name="Pitluck S."/>
            <person name="Woyke T."/>
            <person name="Prakash O."/>
            <person name="Elkins J."/>
            <person name="Brown S."/>
            <person name="Palumbo A."/>
            <person name="Hemme C."/>
            <person name="Zhou J."/>
            <person name="Watson D."/>
            <person name="Jardine P."/>
            <person name="Kostka J."/>
            <person name="Green S."/>
        </authorList>
    </citation>
    <scope>NUCLEOTIDE SEQUENCE [LARGE SCALE GENOMIC DNA]</scope>
    <source>
        <strain evidence="1 2">2APBS1</strain>
    </source>
</reference>